<gene>
    <name evidence="1" type="ORF">WJX81_005579</name>
</gene>
<dbReference type="AlphaFoldDB" id="A0AAW1SCE3"/>
<keyword evidence="2" id="KW-1185">Reference proteome</keyword>
<evidence type="ECO:0000313" key="2">
    <source>
        <dbReference type="Proteomes" id="UP001445335"/>
    </source>
</evidence>
<dbReference type="EMBL" id="JALJOU010000006">
    <property type="protein sequence ID" value="KAK9843487.1"/>
    <property type="molecule type" value="Genomic_DNA"/>
</dbReference>
<accession>A0AAW1SCE3</accession>
<comment type="caution">
    <text evidence="1">The sequence shown here is derived from an EMBL/GenBank/DDBJ whole genome shotgun (WGS) entry which is preliminary data.</text>
</comment>
<proteinExistence type="predicted"/>
<evidence type="ECO:0000313" key="1">
    <source>
        <dbReference type="EMBL" id="KAK9843487.1"/>
    </source>
</evidence>
<protein>
    <submittedName>
        <fullName evidence="1">Uncharacterized protein</fullName>
    </submittedName>
</protein>
<organism evidence="1 2">
    <name type="scientific">Elliptochloris bilobata</name>
    <dbReference type="NCBI Taxonomy" id="381761"/>
    <lineage>
        <taxon>Eukaryota</taxon>
        <taxon>Viridiplantae</taxon>
        <taxon>Chlorophyta</taxon>
        <taxon>core chlorophytes</taxon>
        <taxon>Trebouxiophyceae</taxon>
        <taxon>Trebouxiophyceae incertae sedis</taxon>
        <taxon>Elliptochloris clade</taxon>
        <taxon>Elliptochloris</taxon>
    </lineage>
</organism>
<sequence>MEEAADAAGAALSESQNAALVREAALKAANHGLQTAAATAAAERARAEGVAAAATDVGTLQALRAREADLAKQAEVLGHRGAAVTARLAGEEARGAAAVARADAQDAELLRLAERAEVCLRHRFA</sequence>
<reference evidence="1 2" key="1">
    <citation type="journal article" date="2024" name="Nat. Commun.">
        <title>Phylogenomics reveals the evolutionary origins of lichenization in chlorophyte algae.</title>
        <authorList>
            <person name="Puginier C."/>
            <person name="Libourel C."/>
            <person name="Otte J."/>
            <person name="Skaloud P."/>
            <person name="Haon M."/>
            <person name="Grisel S."/>
            <person name="Petersen M."/>
            <person name="Berrin J.G."/>
            <person name="Delaux P.M."/>
            <person name="Dal Grande F."/>
            <person name="Keller J."/>
        </authorList>
    </citation>
    <scope>NUCLEOTIDE SEQUENCE [LARGE SCALE GENOMIC DNA]</scope>
    <source>
        <strain evidence="1 2">SAG 245.80</strain>
    </source>
</reference>
<dbReference type="Proteomes" id="UP001445335">
    <property type="component" value="Unassembled WGS sequence"/>
</dbReference>
<name>A0AAW1SCE3_9CHLO</name>